<name>A0A2N5S6V7_9BASI</name>
<accession>A0A2N5S6V7</accession>
<dbReference type="Proteomes" id="UP000235392">
    <property type="component" value="Unassembled WGS sequence"/>
</dbReference>
<reference evidence="2 3" key="1">
    <citation type="submission" date="2017-11" db="EMBL/GenBank/DDBJ databases">
        <title>De novo assembly and phasing of dikaryotic genomes from two isolates of Puccinia coronata f. sp. avenae, the causal agent of oat crown rust.</title>
        <authorList>
            <person name="Miller M.E."/>
            <person name="Zhang Y."/>
            <person name="Omidvar V."/>
            <person name="Sperschneider J."/>
            <person name="Schwessinger B."/>
            <person name="Raley C."/>
            <person name="Palmer J.M."/>
            <person name="Garnica D."/>
            <person name="Upadhyaya N."/>
            <person name="Rathjen J."/>
            <person name="Taylor J.M."/>
            <person name="Park R.F."/>
            <person name="Dodds P.N."/>
            <person name="Hirsch C.D."/>
            <person name="Kianian S.F."/>
            <person name="Figueroa M."/>
        </authorList>
    </citation>
    <scope>NUCLEOTIDE SEQUENCE [LARGE SCALE GENOMIC DNA]</scope>
    <source>
        <strain evidence="2">12SD80</strain>
    </source>
</reference>
<evidence type="ECO:0000256" key="1">
    <source>
        <dbReference type="SAM" id="MobiDB-lite"/>
    </source>
</evidence>
<proteinExistence type="predicted"/>
<dbReference type="AlphaFoldDB" id="A0A2N5S6V7"/>
<evidence type="ECO:0000313" key="2">
    <source>
        <dbReference type="EMBL" id="PLW08966.1"/>
    </source>
</evidence>
<feature type="compositionally biased region" description="Polar residues" evidence="1">
    <location>
        <begin position="70"/>
        <end position="81"/>
    </location>
</feature>
<feature type="compositionally biased region" description="Low complexity" evidence="1">
    <location>
        <begin position="44"/>
        <end position="69"/>
    </location>
</feature>
<gene>
    <name evidence="2" type="ORF">PCASD_21927</name>
</gene>
<feature type="region of interest" description="Disordered" evidence="1">
    <location>
        <begin position="1"/>
        <end position="81"/>
    </location>
</feature>
<organism evidence="2 3">
    <name type="scientific">Puccinia coronata f. sp. avenae</name>
    <dbReference type="NCBI Taxonomy" id="200324"/>
    <lineage>
        <taxon>Eukaryota</taxon>
        <taxon>Fungi</taxon>
        <taxon>Dikarya</taxon>
        <taxon>Basidiomycota</taxon>
        <taxon>Pucciniomycotina</taxon>
        <taxon>Pucciniomycetes</taxon>
        <taxon>Pucciniales</taxon>
        <taxon>Pucciniaceae</taxon>
        <taxon>Puccinia</taxon>
    </lineage>
</organism>
<feature type="compositionally biased region" description="Low complexity" evidence="1">
    <location>
        <begin position="1"/>
        <end position="23"/>
    </location>
</feature>
<sequence length="81" mass="8515">MPSQSNSGSSNNSGSGFSYKSSGTNSRGNHYCARDYGSGVANPNSYHYSNSDGSYYYSNSNGSTYHNNGKGTATYTPAQGK</sequence>
<evidence type="ECO:0000313" key="3">
    <source>
        <dbReference type="Proteomes" id="UP000235392"/>
    </source>
</evidence>
<dbReference type="EMBL" id="PGCI01001035">
    <property type="protein sequence ID" value="PLW08966.1"/>
    <property type="molecule type" value="Genomic_DNA"/>
</dbReference>
<protein>
    <submittedName>
        <fullName evidence="2">Uncharacterized protein</fullName>
    </submittedName>
</protein>
<comment type="caution">
    <text evidence="2">The sequence shown here is derived from an EMBL/GenBank/DDBJ whole genome shotgun (WGS) entry which is preliminary data.</text>
</comment>